<dbReference type="RefSeq" id="WP_132085208.1">
    <property type="nucleotide sequence ID" value="NZ_SLUK01000014.1"/>
</dbReference>
<dbReference type="SUPFAM" id="SSF53743">
    <property type="entry name" value="FucI/AraA N-terminal and middle domains"/>
    <property type="match status" value="1"/>
</dbReference>
<reference evidence="3 4" key="1">
    <citation type="submission" date="2019-03" db="EMBL/GenBank/DDBJ databases">
        <title>Genomic Encyclopedia of Type Strains, Phase IV (KMG-IV): sequencing the most valuable type-strain genomes for metagenomic binning, comparative biology and taxonomic classification.</title>
        <authorList>
            <person name="Goeker M."/>
        </authorList>
    </citation>
    <scope>NUCLEOTIDE SEQUENCE [LARGE SCALE GENOMIC DNA]</scope>
    <source>
        <strain evidence="3 4">DSM 100433</strain>
    </source>
</reference>
<accession>A0A9X8UGT8</accession>
<comment type="caution">
    <text evidence="3">The sequence shown here is derived from an EMBL/GenBank/DDBJ whole genome shotgun (WGS) entry which is preliminary data.</text>
</comment>
<evidence type="ECO:0000313" key="4">
    <source>
        <dbReference type="Proteomes" id="UP000294682"/>
    </source>
</evidence>
<protein>
    <submittedName>
        <fullName evidence="3">L-fucose isomerase-like protein</fullName>
    </submittedName>
</protein>
<name>A0A9X8UGT8_9FIRM</name>
<dbReference type="GO" id="GO:0005996">
    <property type="term" value="P:monosaccharide metabolic process"/>
    <property type="evidence" value="ECO:0007669"/>
    <property type="project" value="InterPro"/>
</dbReference>
<keyword evidence="4" id="KW-1185">Reference proteome</keyword>
<organism evidence="3 4">
    <name type="scientific">Harryflintia acetispora</name>
    <dbReference type="NCBI Taxonomy" id="1849041"/>
    <lineage>
        <taxon>Bacteria</taxon>
        <taxon>Bacillati</taxon>
        <taxon>Bacillota</taxon>
        <taxon>Clostridia</taxon>
        <taxon>Eubacteriales</taxon>
        <taxon>Oscillospiraceae</taxon>
        <taxon>Harryflintia</taxon>
    </lineage>
</organism>
<keyword evidence="2" id="KW-0119">Carbohydrate metabolism</keyword>
<dbReference type="GO" id="GO:0005737">
    <property type="term" value="C:cytoplasm"/>
    <property type="evidence" value="ECO:0007669"/>
    <property type="project" value="InterPro"/>
</dbReference>
<evidence type="ECO:0000256" key="1">
    <source>
        <dbReference type="ARBA" id="ARBA00023235"/>
    </source>
</evidence>
<keyword evidence="1 3" id="KW-0413">Isomerase</keyword>
<dbReference type="PANTHER" id="PTHR36120">
    <property type="entry name" value="FUCOSE ISOMERASE"/>
    <property type="match status" value="1"/>
</dbReference>
<dbReference type="InterPro" id="IPR009015">
    <property type="entry name" value="Fucose_isomerase_N/cen_sf"/>
</dbReference>
<dbReference type="EMBL" id="SLUK01000014">
    <property type="protein sequence ID" value="TCL41297.1"/>
    <property type="molecule type" value="Genomic_DNA"/>
</dbReference>
<dbReference type="PANTHER" id="PTHR36120:SF1">
    <property type="entry name" value="L-FUCOSE ISOMERASE C-TERMINAL DOMAIN-CONTAINING PROTEIN"/>
    <property type="match status" value="1"/>
</dbReference>
<evidence type="ECO:0000256" key="2">
    <source>
        <dbReference type="ARBA" id="ARBA00023277"/>
    </source>
</evidence>
<dbReference type="GO" id="GO:0016861">
    <property type="term" value="F:intramolecular oxidoreductase activity, interconverting aldoses and ketoses"/>
    <property type="evidence" value="ECO:0007669"/>
    <property type="project" value="InterPro"/>
</dbReference>
<dbReference type="AlphaFoldDB" id="A0A9X8UGT8"/>
<gene>
    <name evidence="3" type="ORF">EDD78_1142</name>
</gene>
<sequence length="460" mass="50809">MFGDYKVVLGVAPTRRDVFPPREYALESKAKVMPRLYEIFGKIPDLEVVDLEGVCEDGLLMDLGEIDAVVRRFRERGVNALFLPHVNFGQEEAVAKLAAALGVPTLLWGARDDAPPENYATRHTDTQCGLFVSGKALSRRGIPFSYIENCWLDSPKLEKGIRDFLGAATAARRLRALRVGQLSVRPRQFLSVRVDENRLLERFGIDVVAITGAEVLEEVQDVLRARDGEFDAVVWDISEKADCSAIDGGQLDKIAALECAYLRLARRYNLDALAADCWHTFPDMLGIVPCFANGDTAEKGLPVACECDIHGAVSAALLYAVSRGEGVPFLADLTIRHPQNDNAELLWHCGPFPKSLCKSGVMPAVVDCKGQYELRGGTLTLCRFDDERGDYRLFVENAAGTDGPPTGGNYLWIETNDWPAWERKLVCGPYIHHIAAIHGDWAEPLREACRLIGGLTPERV</sequence>
<proteinExistence type="predicted"/>
<dbReference type="Proteomes" id="UP000294682">
    <property type="component" value="Unassembled WGS sequence"/>
</dbReference>
<evidence type="ECO:0000313" key="3">
    <source>
        <dbReference type="EMBL" id="TCL41297.1"/>
    </source>
</evidence>